<feature type="transmembrane region" description="Helical" evidence="14">
    <location>
        <begin position="799"/>
        <end position="823"/>
    </location>
</feature>
<dbReference type="GO" id="GO:0005886">
    <property type="term" value="C:plasma membrane"/>
    <property type="evidence" value="ECO:0000318"/>
    <property type="project" value="GO_Central"/>
</dbReference>
<dbReference type="OMA" id="CIMKQLR"/>
<dbReference type="Gene3D" id="3.40.190.10">
    <property type="entry name" value="Periplasmic binding protein-like II"/>
    <property type="match status" value="1"/>
</dbReference>
<evidence type="ECO:0000256" key="14">
    <source>
        <dbReference type="SAM" id="Phobius"/>
    </source>
</evidence>
<dbReference type="OrthoDB" id="5984008at2759"/>
<evidence type="ECO:0000313" key="18">
    <source>
        <dbReference type="Proteomes" id="UP000215914"/>
    </source>
</evidence>
<evidence type="ECO:0000256" key="1">
    <source>
        <dbReference type="ARBA" id="ARBA00004141"/>
    </source>
</evidence>
<keyword evidence="9 13" id="KW-0675">Receptor</keyword>
<dbReference type="FunFam" id="3.40.50.2300:FF:000081">
    <property type="entry name" value="Glutamate receptor"/>
    <property type="match status" value="1"/>
</dbReference>
<evidence type="ECO:0000256" key="7">
    <source>
        <dbReference type="ARBA" id="ARBA00023065"/>
    </source>
</evidence>
<evidence type="ECO:0000256" key="12">
    <source>
        <dbReference type="ARBA" id="ARBA00023303"/>
    </source>
</evidence>
<feature type="signal peptide" evidence="15">
    <location>
        <begin position="1"/>
        <end position="25"/>
    </location>
</feature>
<feature type="transmembrane region" description="Helical" evidence="14">
    <location>
        <begin position="625"/>
        <end position="649"/>
    </location>
</feature>
<dbReference type="InParanoid" id="A0A251TLN5"/>
<dbReference type="InterPro" id="IPR017103">
    <property type="entry name" value="Iontropic_Glu_rcpt_pln"/>
</dbReference>
<feature type="transmembrane region" description="Helical" evidence="14">
    <location>
        <begin position="556"/>
        <end position="583"/>
    </location>
</feature>
<dbReference type="Pfam" id="PF00060">
    <property type="entry name" value="Lig_chan"/>
    <property type="match status" value="1"/>
</dbReference>
<feature type="chain" id="PRO_5012603368" description="Glutamate receptor" evidence="15">
    <location>
        <begin position="26"/>
        <end position="856"/>
    </location>
</feature>
<keyword evidence="4 14" id="KW-0812">Transmembrane</keyword>
<evidence type="ECO:0000256" key="4">
    <source>
        <dbReference type="ARBA" id="ARBA00022692"/>
    </source>
</evidence>
<evidence type="ECO:0000256" key="2">
    <source>
        <dbReference type="ARBA" id="ARBA00008685"/>
    </source>
</evidence>
<keyword evidence="7 13" id="KW-0406">Ion transport</keyword>
<evidence type="ECO:0000256" key="15">
    <source>
        <dbReference type="SAM" id="SignalP"/>
    </source>
</evidence>
<dbReference type="PIRSF" id="PIRSF037090">
    <property type="entry name" value="Iontro_Glu-like_rcpt_pln"/>
    <property type="match status" value="1"/>
</dbReference>
<evidence type="ECO:0000259" key="16">
    <source>
        <dbReference type="SMART" id="SM00079"/>
    </source>
</evidence>
<evidence type="ECO:0000256" key="10">
    <source>
        <dbReference type="ARBA" id="ARBA00023180"/>
    </source>
</evidence>
<dbReference type="SUPFAM" id="SSF53850">
    <property type="entry name" value="Periplasmic binding protein-like II"/>
    <property type="match status" value="1"/>
</dbReference>
<dbReference type="Gene3D" id="3.40.50.2300">
    <property type="match status" value="2"/>
</dbReference>
<accession>A0A251TLN5</accession>
<comment type="subcellular location">
    <subcellularLocation>
        <location evidence="1">Membrane</location>
        <topology evidence="1">Multi-pass membrane protein</topology>
    </subcellularLocation>
</comment>
<evidence type="ECO:0000313" key="17">
    <source>
        <dbReference type="EMBL" id="OTG11522.1"/>
    </source>
</evidence>
<name>A0A251TLN5_HELAN</name>
<dbReference type="InterPro" id="IPR044440">
    <property type="entry name" value="GABAb_receptor_plant_PBP1"/>
</dbReference>
<dbReference type="PANTHER" id="PTHR34836:SF6">
    <property type="entry name" value="PERIPLASMIC BINDING PROTEIN-LIKE I"/>
    <property type="match status" value="1"/>
</dbReference>
<evidence type="ECO:0000256" key="8">
    <source>
        <dbReference type="ARBA" id="ARBA00023136"/>
    </source>
</evidence>
<dbReference type="EMBL" id="CM007899">
    <property type="protein sequence ID" value="OTG11522.1"/>
    <property type="molecule type" value="Genomic_DNA"/>
</dbReference>
<dbReference type="InterPro" id="IPR028082">
    <property type="entry name" value="Peripla_BP_I"/>
</dbReference>
<dbReference type="GO" id="GO:0015276">
    <property type="term" value="F:ligand-gated monoatomic ion channel activity"/>
    <property type="evidence" value="ECO:0000318"/>
    <property type="project" value="GO_Central"/>
</dbReference>
<keyword evidence="6 14" id="KW-1133">Transmembrane helix</keyword>
<dbReference type="GO" id="GO:0038023">
    <property type="term" value="F:signaling receptor activity"/>
    <property type="evidence" value="ECO:0000318"/>
    <property type="project" value="GO_Central"/>
</dbReference>
<keyword evidence="12 13" id="KW-0407">Ion channel</keyword>
<dbReference type="CDD" id="cd19990">
    <property type="entry name" value="PBP1_GABAb_receptor_plant"/>
    <property type="match status" value="1"/>
</dbReference>
<evidence type="ECO:0000256" key="6">
    <source>
        <dbReference type="ARBA" id="ARBA00022989"/>
    </source>
</evidence>
<proteinExistence type="inferred from homology"/>
<keyword evidence="11 13" id="KW-1071">Ligand-gated ion channel</keyword>
<organism evidence="17 18">
    <name type="scientific">Helianthus annuus</name>
    <name type="common">Common sunflower</name>
    <dbReference type="NCBI Taxonomy" id="4232"/>
    <lineage>
        <taxon>Eukaryota</taxon>
        <taxon>Viridiplantae</taxon>
        <taxon>Streptophyta</taxon>
        <taxon>Embryophyta</taxon>
        <taxon>Tracheophyta</taxon>
        <taxon>Spermatophyta</taxon>
        <taxon>Magnoliopsida</taxon>
        <taxon>eudicotyledons</taxon>
        <taxon>Gunneridae</taxon>
        <taxon>Pentapetalae</taxon>
        <taxon>asterids</taxon>
        <taxon>campanulids</taxon>
        <taxon>Asterales</taxon>
        <taxon>Asteraceae</taxon>
        <taxon>Asteroideae</taxon>
        <taxon>Heliantheae alliance</taxon>
        <taxon>Heliantheae</taxon>
        <taxon>Helianthus</taxon>
    </lineage>
</organism>
<keyword evidence="10" id="KW-0325">Glycoprotein</keyword>
<dbReference type="InterPro" id="IPR015683">
    <property type="entry name" value="Ionotropic_Glu_rcpt"/>
</dbReference>
<dbReference type="Gene3D" id="1.10.287.70">
    <property type="match status" value="1"/>
</dbReference>
<dbReference type="Pfam" id="PF01094">
    <property type="entry name" value="ANF_receptor"/>
    <property type="match status" value="1"/>
</dbReference>
<evidence type="ECO:0000256" key="9">
    <source>
        <dbReference type="ARBA" id="ARBA00023170"/>
    </source>
</evidence>
<dbReference type="PANTHER" id="PTHR34836">
    <property type="entry name" value="OS06G0188250 PROTEIN"/>
    <property type="match status" value="1"/>
</dbReference>
<dbReference type="Proteomes" id="UP000215914">
    <property type="component" value="Chromosome 10"/>
</dbReference>
<dbReference type="AlphaFoldDB" id="A0A251TLN5"/>
<evidence type="ECO:0000256" key="11">
    <source>
        <dbReference type="ARBA" id="ARBA00023286"/>
    </source>
</evidence>
<dbReference type="InterPro" id="IPR001828">
    <property type="entry name" value="ANF_lig-bd_rcpt"/>
</dbReference>
<reference evidence="18" key="1">
    <citation type="journal article" date="2017" name="Nature">
        <title>The sunflower genome provides insights into oil metabolism, flowering and Asterid evolution.</title>
        <authorList>
            <person name="Badouin H."/>
            <person name="Gouzy J."/>
            <person name="Grassa C.J."/>
            <person name="Murat F."/>
            <person name="Staton S.E."/>
            <person name="Cottret L."/>
            <person name="Lelandais-Briere C."/>
            <person name="Owens G.L."/>
            <person name="Carrere S."/>
            <person name="Mayjonade B."/>
            <person name="Legrand L."/>
            <person name="Gill N."/>
            <person name="Kane N.C."/>
            <person name="Bowers J.E."/>
            <person name="Hubner S."/>
            <person name="Bellec A."/>
            <person name="Berard A."/>
            <person name="Berges H."/>
            <person name="Blanchet N."/>
            <person name="Boniface M.C."/>
            <person name="Brunel D."/>
            <person name="Catrice O."/>
            <person name="Chaidir N."/>
            <person name="Claudel C."/>
            <person name="Donnadieu C."/>
            <person name="Faraut T."/>
            <person name="Fievet G."/>
            <person name="Helmstetter N."/>
            <person name="King M."/>
            <person name="Knapp S.J."/>
            <person name="Lai Z."/>
            <person name="Le Paslier M.C."/>
            <person name="Lippi Y."/>
            <person name="Lorenzon L."/>
            <person name="Mandel J.R."/>
            <person name="Marage G."/>
            <person name="Marchand G."/>
            <person name="Marquand E."/>
            <person name="Bret-Mestries E."/>
            <person name="Morien E."/>
            <person name="Nambeesan S."/>
            <person name="Nguyen T."/>
            <person name="Pegot-Espagnet P."/>
            <person name="Pouilly N."/>
            <person name="Raftis F."/>
            <person name="Sallet E."/>
            <person name="Schiex T."/>
            <person name="Thomas J."/>
            <person name="Vandecasteele C."/>
            <person name="Vares D."/>
            <person name="Vear F."/>
            <person name="Vautrin S."/>
            <person name="Crespi M."/>
            <person name="Mangin B."/>
            <person name="Burke J.M."/>
            <person name="Salse J."/>
            <person name="Munos S."/>
            <person name="Vincourt P."/>
            <person name="Rieseberg L.H."/>
            <person name="Langlade N.B."/>
        </authorList>
    </citation>
    <scope>NUCLEOTIDE SEQUENCE [LARGE SCALE GENOMIC DNA]</scope>
    <source>
        <strain evidence="18">cv. SF193</strain>
    </source>
</reference>
<feature type="domain" description="Ionotropic glutamate receptor C-terminal" evidence="16">
    <location>
        <begin position="449"/>
        <end position="778"/>
    </location>
</feature>
<dbReference type="SUPFAM" id="SSF53822">
    <property type="entry name" value="Periplasmic binding protein-like I"/>
    <property type="match status" value="1"/>
</dbReference>
<comment type="similarity">
    <text evidence="2 13">Belongs to the glutamate-gated ion channel (TC 1.A.10.1) family.</text>
</comment>
<evidence type="ECO:0000256" key="13">
    <source>
        <dbReference type="PIRNR" id="PIRNR037090"/>
    </source>
</evidence>
<keyword evidence="18" id="KW-1185">Reference proteome</keyword>
<evidence type="ECO:0000256" key="3">
    <source>
        <dbReference type="ARBA" id="ARBA00022448"/>
    </source>
</evidence>
<comment type="function">
    <text evidence="13">Glutamate-gated receptor that probably acts as non-selective cation channel.</text>
</comment>
<gene>
    <name evidence="17" type="primary">ATGLR2.3</name>
    <name evidence="17" type="ORF">HannXRQ_Chr10g0299641</name>
</gene>
<dbReference type="Pfam" id="PF10613">
    <property type="entry name" value="Lig_chan-Glu_bd"/>
    <property type="match status" value="1"/>
</dbReference>
<evidence type="ECO:0000256" key="5">
    <source>
        <dbReference type="ARBA" id="ARBA00022729"/>
    </source>
</evidence>
<keyword evidence="8 13" id="KW-0472">Membrane</keyword>
<feature type="transmembrane region" description="Helical" evidence="14">
    <location>
        <begin position="595"/>
        <end position="613"/>
    </location>
</feature>
<keyword evidence="3 13" id="KW-0813">Transport</keyword>
<dbReference type="InterPro" id="IPR001320">
    <property type="entry name" value="Iontro_rcpt_C"/>
</dbReference>
<sequence length="856" mass="96925">MLLRYHSKRSLFLLVIFCILNRERCQSIPLENKNVNMNGEIIVDLGLILDMETWIGYSIYSCINLAISDFYSINHNYTTRIVLQTKDSEGDPLKALSAIRYLLKNKNVQAIIGPETYLQSKLLALIADKAKVPIFSFASPSSMEYPYLFQIKEDESTMAKSLAALVKSYKWRNVIFIHEDTEVGREILPNFLASFQDKNIGIYYKSAISASATHDQINVELSKLKNFSTSIIIVHMSPSLASSVFLIAKRLGMIREGYVWILTEKTVDIFRSTKFEVIESLQGALGFRSYVPASSRLYSLTTRWYTSFFKMYPSYVRKELPMLAIWAYDTVWALAESIEKVGVPHNGSLLLNEILKTRIKGISGDQFQFSKGKVVTNGYEIVNAIDHGYKRVGYWTESEGIKKAHPLIISGNRYSSMGLEHVIWPGGAETAPKGGVLATIPGKRLKIGVLKITNFKYFMDIDHDVEKNVTTATGFSFDVFNHCISALPYEVPYELIPFENVTYDHLVQKVYNQEIDAIVGDSTILASRSEYVDFTATYSDLGVGTLVRMKKKDMWIFLKPLGIDLWLTAIAFVIFTVFVVWAIEYMNQESENSSPLRLGTIFWLVLLTIFSAQREKKLSSNSSSLVMYTWLIVVLILITSYTATLASMLTVEQFQLASNEGIFGFNGNSFMRRVTVSNLNFEDHKLRPYYSYQDYAHALSKGGKHGGADAIIDEIPYIKMFLSKYSDDYAMVSSQPITSGFGFISPKGSRLGAELSREIAKMRLDGILEDMEKKWFRNRIPYSSQDSSIMPKSLNLGRLGGLFIVSGIFSALTLVISAVYLLCAKMEVHNIISLIDKHNLMASIRYLFYRNVIIHN</sequence>
<dbReference type="SMART" id="SM00079">
    <property type="entry name" value="PBPe"/>
    <property type="match status" value="1"/>
</dbReference>
<keyword evidence="5 15" id="KW-0732">Signal</keyword>
<dbReference type="InterPro" id="IPR019594">
    <property type="entry name" value="Glu/Gly-bd"/>
</dbReference>
<protein>
    <recommendedName>
        <fullName evidence="13">Glutamate receptor</fullName>
    </recommendedName>
</protein>